<organism evidence="2">
    <name type="scientific">Arundo donax</name>
    <name type="common">Giant reed</name>
    <name type="synonym">Donax arundinaceus</name>
    <dbReference type="NCBI Taxonomy" id="35708"/>
    <lineage>
        <taxon>Eukaryota</taxon>
        <taxon>Viridiplantae</taxon>
        <taxon>Streptophyta</taxon>
        <taxon>Embryophyta</taxon>
        <taxon>Tracheophyta</taxon>
        <taxon>Spermatophyta</taxon>
        <taxon>Magnoliopsida</taxon>
        <taxon>Liliopsida</taxon>
        <taxon>Poales</taxon>
        <taxon>Poaceae</taxon>
        <taxon>PACMAD clade</taxon>
        <taxon>Arundinoideae</taxon>
        <taxon>Arundineae</taxon>
        <taxon>Arundo</taxon>
    </lineage>
</organism>
<sequence length="38" mass="4367">MWGDSVRELFVASGTILNVVSFLCPQLFLFQLQFNCSR</sequence>
<accession>A0A0A9DZN8</accession>
<reference evidence="2" key="2">
    <citation type="journal article" date="2015" name="Data Brief">
        <title>Shoot transcriptome of the giant reed, Arundo donax.</title>
        <authorList>
            <person name="Barrero R.A."/>
            <person name="Guerrero F.D."/>
            <person name="Moolhuijzen P."/>
            <person name="Goolsby J.A."/>
            <person name="Tidwell J."/>
            <person name="Bellgard S.E."/>
            <person name="Bellgard M.I."/>
        </authorList>
    </citation>
    <scope>NUCLEOTIDE SEQUENCE</scope>
    <source>
        <tissue evidence="2">Shoot tissue taken approximately 20 cm above the soil surface</tissue>
    </source>
</reference>
<protein>
    <submittedName>
        <fullName evidence="2">Uncharacterized protein</fullName>
    </submittedName>
</protein>
<evidence type="ECO:0000313" key="2">
    <source>
        <dbReference type="EMBL" id="JAD92178.1"/>
    </source>
</evidence>
<dbReference type="EMBL" id="GBRH01205717">
    <property type="protein sequence ID" value="JAD92178.1"/>
    <property type="molecule type" value="Transcribed_RNA"/>
</dbReference>
<keyword evidence="1" id="KW-0812">Transmembrane</keyword>
<evidence type="ECO:0000256" key="1">
    <source>
        <dbReference type="SAM" id="Phobius"/>
    </source>
</evidence>
<keyword evidence="1" id="KW-1133">Transmembrane helix</keyword>
<proteinExistence type="predicted"/>
<name>A0A0A9DZN8_ARUDO</name>
<keyword evidence="1" id="KW-0472">Membrane</keyword>
<feature type="transmembrane region" description="Helical" evidence="1">
    <location>
        <begin position="12"/>
        <end position="32"/>
    </location>
</feature>
<reference evidence="2" key="1">
    <citation type="submission" date="2014-09" db="EMBL/GenBank/DDBJ databases">
        <authorList>
            <person name="Magalhaes I.L.F."/>
            <person name="Oliveira U."/>
            <person name="Santos F.R."/>
            <person name="Vidigal T.H.D.A."/>
            <person name="Brescovit A.D."/>
            <person name="Santos A.J."/>
        </authorList>
    </citation>
    <scope>NUCLEOTIDE SEQUENCE</scope>
    <source>
        <tissue evidence="2">Shoot tissue taken approximately 20 cm above the soil surface</tissue>
    </source>
</reference>
<dbReference type="AlphaFoldDB" id="A0A0A9DZN8"/>